<evidence type="ECO:0000256" key="1">
    <source>
        <dbReference type="SAM" id="MobiDB-lite"/>
    </source>
</evidence>
<sequence length="1385" mass="145023">MAPDPLTAIDNGSTTPSVYSDPGIGADAALDAFASDIGEPEPVDPTELLTHDVTAVIVAHDGNRFVHRTLEAVAALRRMPERIVAVDTGSRDDTEQVLTSTLGAPSVVPMPRSTGFGAAVAAGVAAGDEMAQAMRGTGGLRRSDQTRWIWVLHDDSAPAPDALARLLEAAVRRPDAGIIGPKVLDWREGRQLLEIGLTVTGGGRRHTGLDRREYDQGQHDTSKNVLAVGSAGMLIRRDVWDELDGFDPQLAIFRDDLDLGWRANEAGYPVVVCPEAIVYHAEAAAHGRRRLGATRDRPHLADRRNAIYVLLANTPARSLLFVLLRVLFMSLGRSFTFLVGKQPALAFEELVALLSVIGRPDVLIRARAHRRRTRRKAPSQLRSLFPPRGQQLRHAGENVLGMLTGSGSGAGHDVSGGRRAATSGGEDDEAPAGDDGWVLRFLLHPAVLMTAVLLVVTLVTARDLIGSGRLFGGALLPAPAAAGELWAVYTESWHGAGLGSPSATPPYLGAVALVATLVRNASVSVDLLLIGSVPLAGLTMYLLVRRVVTTKLLRVWVSASYALLPAITGAIAAGRLGTAVATVLTPLLVLAVMRTLGTPGRSGPGRAAWSAGLLLAVISAFVPLAWLIALVLAVVAAATVFRDRRSLVRLGALLAVTPVVLIPWTGSLISRPMLLVTEAGVPGPGLSDPELAPWSVLLQNPGGPGSGPVWLGAGILAAAWISLFRPVRRLAIAAAWIVVGVALVAGIVLSRIAVSAPTLETPVAGWPGYATVVVAGGLLLAAAIGGEGARERLSHVSFGWRQPLAVIVVCAAGLAPIVAAGWWVARGAGDPIERRDPQILPAYVADEAAGPERVRTLVLNRADDGRITYALLRESGPRLGDAEVSPPPEEYGPLDDVVADVVSGRGGADGARLAEFAVRYVYLPRPYDPDLADTLDTVPGLVRSSAPEGAAIWQIDQPVARVWVAAPPAEDGELAPLADENTEVVTVPSDEVDAAGSVPEGPEGRQVVLSELADPGWTARFNGAELEATTYGGWAQAFTLPPQAGDLTVEYEGNRRAFWLWFQLGAVVVAVVLALPGIRRERGAVDDAAELDPEDSSPELPLVPVPAGVGAEAPAAVPVAARGSRRRSSRRGAEPSPSPRPAPTPTAPPVPAGEPAREPATVADAGAGAAAWVPGERTLGERLRRGATTRKRAAARDPEPESPARAAEPAADATGFLEQAPEPAPRGRGARKRAAAPEPEPQPPVRAAEPADATGFLEPTPEPEPAPRGRGARKRAAREPEPQQTGDPLTDPSFAEPVPAPAPRAQQPAEQAPHAVGEWDPFARAGADEEGPRASITDAYKGRRAGQASDEPAGPSTDAGGRARRTPGKRAAGKRAKGRRQEDEQ</sequence>
<reference evidence="4" key="1">
    <citation type="submission" date="2016-10" db="EMBL/GenBank/DDBJ databases">
        <authorList>
            <person name="Varghese N."/>
            <person name="Submissions S."/>
        </authorList>
    </citation>
    <scope>NUCLEOTIDE SEQUENCE [LARGE SCALE GENOMIC DNA]</scope>
    <source>
        <strain evidence="4">DSM 45079</strain>
    </source>
</reference>
<feature type="region of interest" description="Disordered" evidence="1">
    <location>
        <begin position="1114"/>
        <end position="1385"/>
    </location>
</feature>
<feature type="compositionally biased region" description="Low complexity" evidence="1">
    <location>
        <begin position="1163"/>
        <end position="1177"/>
    </location>
</feature>
<feature type="region of interest" description="Disordered" evidence="1">
    <location>
        <begin position="1087"/>
        <end position="1106"/>
    </location>
</feature>
<dbReference type="EMBL" id="LT629791">
    <property type="protein sequence ID" value="SDU85997.1"/>
    <property type="molecule type" value="Genomic_DNA"/>
</dbReference>
<feature type="transmembrane region" description="Helical" evidence="2">
    <location>
        <begin position="609"/>
        <end position="635"/>
    </location>
</feature>
<dbReference type="RefSeq" id="WP_052762935.1">
    <property type="nucleotide sequence ID" value="NZ_LBMC01000043.1"/>
</dbReference>
<evidence type="ECO:0000256" key="2">
    <source>
        <dbReference type="SAM" id="Phobius"/>
    </source>
</evidence>
<gene>
    <name evidence="3" type="ORF">SAMN04488563_6839</name>
</gene>
<dbReference type="InterPro" id="IPR050834">
    <property type="entry name" value="Glycosyltransf_2"/>
</dbReference>
<feature type="compositionally biased region" description="Low complexity" evidence="1">
    <location>
        <begin position="1203"/>
        <end position="1213"/>
    </location>
</feature>
<feature type="compositionally biased region" description="Acidic residues" evidence="1">
    <location>
        <begin position="1087"/>
        <end position="1097"/>
    </location>
</feature>
<dbReference type="Pfam" id="PF13641">
    <property type="entry name" value="Glyco_tranf_2_3"/>
    <property type="match status" value="1"/>
</dbReference>
<dbReference type="GO" id="GO:0016740">
    <property type="term" value="F:transferase activity"/>
    <property type="evidence" value="ECO:0007669"/>
    <property type="project" value="UniProtKB-KW"/>
</dbReference>
<keyword evidence="3" id="KW-0808">Transferase</keyword>
<dbReference type="Proteomes" id="UP000182977">
    <property type="component" value="Chromosome I"/>
</dbReference>
<feature type="transmembrane region" description="Helical" evidence="2">
    <location>
        <begin position="766"/>
        <end position="784"/>
    </location>
</feature>
<evidence type="ECO:0000313" key="3">
    <source>
        <dbReference type="EMBL" id="SDU85997.1"/>
    </source>
</evidence>
<dbReference type="STRING" id="419479.SAMN04488563_6839"/>
<dbReference type="PANTHER" id="PTHR43685:SF3">
    <property type="entry name" value="SLR2126 PROTEIN"/>
    <property type="match status" value="1"/>
</dbReference>
<protein>
    <submittedName>
        <fullName evidence="3">Glycosyltransferase, GT2 family</fullName>
    </submittedName>
</protein>
<dbReference type="InterPro" id="IPR029044">
    <property type="entry name" value="Nucleotide-diphossugar_trans"/>
</dbReference>
<feature type="transmembrane region" description="Helical" evidence="2">
    <location>
        <begin position="731"/>
        <end position="754"/>
    </location>
</feature>
<feature type="transmembrane region" description="Helical" evidence="2">
    <location>
        <begin position="707"/>
        <end position="724"/>
    </location>
</feature>
<feature type="region of interest" description="Disordered" evidence="1">
    <location>
        <begin position="1"/>
        <end position="21"/>
    </location>
</feature>
<keyword evidence="2" id="KW-1133">Transmembrane helix</keyword>
<feature type="transmembrane region" description="Helical" evidence="2">
    <location>
        <begin position="470"/>
        <end position="489"/>
    </location>
</feature>
<feature type="transmembrane region" description="Helical" evidence="2">
    <location>
        <begin position="527"/>
        <end position="544"/>
    </location>
</feature>
<proteinExistence type="predicted"/>
<keyword evidence="2" id="KW-0472">Membrane</keyword>
<evidence type="ECO:0000313" key="4">
    <source>
        <dbReference type="Proteomes" id="UP000182977"/>
    </source>
</evidence>
<feature type="region of interest" description="Disordered" evidence="1">
    <location>
        <begin position="407"/>
        <end position="430"/>
    </location>
</feature>
<feature type="transmembrane region" description="Helical" evidence="2">
    <location>
        <begin position="804"/>
        <end position="825"/>
    </location>
</feature>
<dbReference type="OrthoDB" id="3734530at2"/>
<name>A0A1H2LYE6_9ACTN</name>
<dbReference type="Gene3D" id="3.90.550.10">
    <property type="entry name" value="Spore Coat Polysaccharide Biosynthesis Protein SpsA, Chain A"/>
    <property type="match status" value="1"/>
</dbReference>
<feature type="compositionally biased region" description="Low complexity" evidence="1">
    <location>
        <begin position="1303"/>
        <end position="1313"/>
    </location>
</feature>
<dbReference type="SUPFAM" id="SSF53448">
    <property type="entry name" value="Nucleotide-diphospho-sugar transferases"/>
    <property type="match status" value="1"/>
</dbReference>
<dbReference type="PANTHER" id="PTHR43685">
    <property type="entry name" value="GLYCOSYLTRANSFERASE"/>
    <property type="match status" value="1"/>
</dbReference>
<feature type="transmembrane region" description="Helical" evidence="2">
    <location>
        <begin position="647"/>
        <end position="666"/>
    </location>
</feature>
<feature type="compositionally biased region" description="Pro residues" evidence="1">
    <location>
        <begin position="1136"/>
        <end position="1152"/>
    </location>
</feature>
<feature type="transmembrane region" description="Helical" evidence="2">
    <location>
        <begin position="437"/>
        <end position="458"/>
    </location>
</feature>
<organism evidence="3 4">
    <name type="scientific">Jiangella alkaliphila</name>
    <dbReference type="NCBI Taxonomy" id="419479"/>
    <lineage>
        <taxon>Bacteria</taxon>
        <taxon>Bacillati</taxon>
        <taxon>Actinomycetota</taxon>
        <taxon>Actinomycetes</taxon>
        <taxon>Jiangellales</taxon>
        <taxon>Jiangellaceae</taxon>
        <taxon>Jiangella</taxon>
    </lineage>
</organism>
<accession>A0A1H2LYE6</accession>
<keyword evidence="2" id="KW-0812">Transmembrane</keyword>
<keyword evidence="4" id="KW-1185">Reference proteome</keyword>
<feature type="transmembrane region" description="Helical" evidence="2">
    <location>
        <begin position="556"/>
        <end position="589"/>
    </location>
</feature>
<feature type="compositionally biased region" description="Basic residues" evidence="1">
    <location>
        <begin position="1362"/>
        <end position="1378"/>
    </location>
</feature>